<gene>
    <name evidence="1" type="ORF">LCGC14_2327350</name>
</gene>
<reference evidence="1" key="1">
    <citation type="journal article" date="2015" name="Nature">
        <title>Complex archaea that bridge the gap between prokaryotes and eukaryotes.</title>
        <authorList>
            <person name="Spang A."/>
            <person name="Saw J.H."/>
            <person name="Jorgensen S.L."/>
            <person name="Zaremba-Niedzwiedzka K."/>
            <person name="Martijn J."/>
            <person name="Lind A.E."/>
            <person name="van Eijk R."/>
            <person name="Schleper C."/>
            <person name="Guy L."/>
            <person name="Ettema T.J."/>
        </authorList>
    </citation>
    <scope>NUCLEOTIDE SEQUENCE</scope>
</reference>
<feature type="non-terminal residue" evidence="1">
    <location>
        <position position="1"/>
    </location>
</feature>
<accession>A0A0F9FB23</accession>
<evidence type="ECO:0000313" key="1">
    <source>
        <dbReference type="EMBL" id="KKL48252.1"/>
    </source>
</evidence>
<organism evidence="1">
    <name type="scientific">marine sediment metagenome</name>
    <dbReference type="NCBI Taxonomy" id="412755"/>
    <lineage>
        <taxon>unclassified sequences</taxon>
        <taxon>metagenomes</taxon>
        <taxon>ecological metagenomes</taxon>
    </lineage>
</organism>
<dbReference type="EMBL" id="LAZR01033380">
    <property type="protein sequence ID" value="KKL48252.1"/>
    <property type="molecule type" value="Genomic_DNA"/>
</dbReference>
<name>A0A0F9FB23_9ZZZZ</name>
<proteinExistence type="predicted"/>
<dbReference type="AlphaFoldDB" id="A0A0F9FB23"/>
<comment type="caution">
    <text evidence="1">The sequence shown here is derived from an EMBL/GenBank/DDBJ whole genome shotgun (WGS) entry which is preliminary data.</text>
</comment>
<protein>
    <submittedName>
        <fullName evidence="1">Uncharacterized protein</fullName>
    </submittedName>
</protein>
<sequence>PHETCCHVRPTWTLFGVFTPAYPLSHFVKRASLSEDDFTRIGWKIGRSNEFKYSGRPLREGCLLAVRKSAIVLPDEEKLAWVVTVDGTVRTMVDAEMNELY</sequence>